<dbReference type="CDD" id="cd07377">
    <property type="entry name" value="WHTH_GntR"/>
    <property type="match status" value="1"/>
</dbReference>
<keyword evidence="3" id="KW-0804">Transcription</keyword>
<dbReference type="Gene3D" id="1.20.120.530">
    <property type="entry name" value="GntR ligand-binding domain-like"/>
    <property type="match status" value="1"/>
</dbReference>
<dbReference type="InterPro" id="IPR036390">
    <property type="entry name" value="WH_DNA-bd_sf"/>
</dbReference>
<feature type="domain" description="HTH gntR-type" evidence="4">
    <location>
        <begin position="10"/>
        <end position="77"/>
    </location>
</feature>
<dbReference type="InterPro" id="IPR011711">
    <property type="entry name" value="GntR_C"/>
</dbReference>
<dbReference type="PANTHER" id="PTHR43537:SF49">
    <property type="entry name" value="TRANSCRIPTIONAL REGULATORY PROTEIN"/>
    <property type="match status" value="1"/>
</dbReference>
<dbReference type="SMART" id="SM00345">
    <property type="entry name" value="HTH_GNTR"/>
    <property type="match status" value="1"/>
</dbReference>
<evidence type="ECO:0000256" key="2">
    <source>
        <dbReference type="ARBA" id="ARBA00023125"/>
    </source>
</evidence>
<dbReference type="GO" id="GO:0003677">
    <property type="term" value="F:DNA binding"/>
    <property type="evidence" value="ECO:0007669"/>
    <property type="project" value="UniProtKB-KW"/>
</dbReference>
<dbReference type="InterPro" id="IPR008920">
    <property type="entry name" value="TF_FadR/GntR_C"/>
</dbReference>
<keyword evidence="1" id="KW-0805">Transcription regulation</keyword>
<dbReference type="EMBL" id="JAANGI010000001">
    <property type="protein sequence ID" value="MBT8590874.1"/>
    <property type="molecule type" value="Genomic_DNA"/>
</dbReference>
<dbReference type="Pfam" id="PF00392">
    <property type="entry name" value="GntR"/>
    <property type="match status" value="1"/>
</dbReference>
<dbReference type="Proteomes" id="UP000762271">
    <property type="component" value="Unassembled WGS sequence"/>
</dbReference>
<dbReference type="PROSITE" id="PS50949">
    <property type="entry name" value="HTH_GNTR"/>
    <property type="match status" value="1"/>
</dbReference>
<dbReference type="SUPFAM" id="SSF46785">
    <property type="entry name" value="Winged helix' DNA-binding domain"/>
    <property type="match status" value="1"/>
</dbReference>
<dbReference type="InterPro" id="IPR036388">
    <property type="entry name" value="WH-like_DNA-bd_sf"/>
</dbReference>
<keyword evidence="2" id="KW-0238">DNA-binding</keyword>
<dbReference type="AlphaFoldDB" id="A0AAE2YJX2"/>
<evidence type="ECO:0000259" key="4">
    <source>
        <dbReference type="PROSITE" id="PS50949"/>
    </source>
</evidence>
<accession>A0AAE2YJX2</accession>
<dbReference type="PRINTS" id="PR00035">
    <property type="entry name" value="HTHGNTR"/>
</dbReference>
<gene>
    <name evidence="5" type="ORF">G6693_02905</name>
</gene>
<dbReference type="SMART" id="SM00895">
    <property type="entry name" value="FCD"/>
    <property type="match status" value="1"/>
</dbReference>
<evidence type="ECO:0000256" key="3">
    <source>
        <dbReference type="ARBA" id="ARBA00023163"/>
    </source>
</evidence>
<organism evidence="5 6">
    <name type="scientific">Polynucleobacter paneuropaeus</name>
    <dbReference type="NCBI Taxonomy" id="2527775"/>
    <lineage>
        <taxon>Bacteria</taxon>
        <taxon>Pseudomonadati</taxon>
        <taxon>Pseudomonadota</taxon>
        <taxon>Betaproteobacteria</taxon>
        <taxon>Burkholderiales</taxon>
        <taxon>Burkholderiaceae</taxon>
        <taxon>Polynucleobacter</taxon>
    </lineage>
</organism>
<reference evidence="5" key="1">
    <citation type="journal article" date="2021" name="Genome Biol. Evol.">
        <title>Continental-Scale Gene Flow Prevents Allopatric Divergence of Pelagic Freshwater Bacteria.</title>
        <authorList>
            <person name="Hoetzinger M."/>
            <person name="Pitt A."/>
            <person name="Huemer A."/>
            <person name="Hahn M.W."/>
        </authorList>
    </citation>
    <scope>NUCLEOTIDE SEQUENCE</scope>
    <source>
        <strain evidence="5">AP-YLGG-20-G6</strain>
    </source>
</reference>
<name>A0AAE2YJX2_9BURK</name>
<comment type="caution">
    <text evidence="5">The sequence shown here is derived from an EMBL/GenBank/DDBJ whole genome shotgun (WGS) entry which is preliminary data.</text>
</comment>
<dbReference type="GO" id="GO:0003700">
    <property type="term" value="F:DNA-binding transcription factor activity"/>
    <property type="evidence" value="ECO:0007669"/>
    <property type="project" value="InterPro"/>
</dbReference>
<dbReference type="Pfam" id="PF07729">
    <property type="entry name" value="FCD"/>
    <property type="match status" value="1"/>
</dbReference>
<evidence type="ECO:0000256" key="1">
    <source>
        <dbReference type="ARBA" id="ARBA00023015"/>
    </source>
</evidence>
<protein>
    <submittedName>
        <fullName evidence="5">GntR family transcriptional regulator</fullName>
    </submittedName>
</protein>
<dbReference type="PANTHER" id="PTHR43537">
    <property type="entry name" value="TRANSCRIPTIONAL REGULATOR, GNTR FAMILY"/>
    <property type="match status" value="1"/>
</dbReference>
<dbReference type="Gene3D" id="1.10.10.10">
    <property type="entry name" value="Winged helix-like DNA-binding domain superfamily/Winged helix DNA-binding domain"/>
    <property type="match status" value="1"/>
</dbReference>
<proteinExistence type="predicted"/>
<sequence length="224" mass="26155">MNEISFNTFEPLWLKVYKPVRERILKGYLLPGAMLSENELADEFQVSRTPVREAVRLLINDGLVGVSPGRKMRIISTTPKDIHEVYDIRSIIEKEAIRRLFDDKKLNSILGKMERYCDEGDDALKRKDIDGLARANEQFHSCFMDALKNERLLDQYRAMHQLITMYRLQTLQNDIWAETGNQDHRRLVQNIRQGEVQEAVDLIGDHINGAEITLVKRFKNNKER</sequence>
<evidence type="ECO:0000313" key="6">
    <source>
        <dbReference type="Proteomes" id="UP000762271"/>
    </source>
</evidence>
<dbReference type="InterPro" id="IPR000524">
    <property type="entry name" value="Tscrpt_reg_HTH_GntR"/>
</dbReference>
<evidence type="ECO:0000313" key="5">
    <source>
        <dbReference type="EMBL" id="MBT8590874.1"/>
    </source>
</evidence>
<dbReference type="SUPFAM" id="SSF48008">
    <property type="entry name" value="GntR ligand-binding domain-like"/>
    <property type="match status" value="1"/>
</dbReference>